<sequence>MATPQPDTRAAQPVQPAEPVLTSKWRRVEAMPAREMLVKLETDEGEGPDDWEEDEVEYVTLESGNHLPADLLAEHNEASVWLPAARAFSLPSAP</sequence>
<proteinExistence type="predicted"/>
<dbReference type="OrthoDB" id="1877767at2759"/>
<dbReference type="EMBL" id="LK052938">
    <property type="protein sequence ID" value="CDR38038.1"/>
    <property type="molecule type" value="Genomic_DNA"/>
</dbReference>
<dbReference type="AlphaFoldDB" id="A0A061ALN0"/>
<accession>A0A061ALN0</accession>
<protein>
    <submittedName>
        <fullName evidence="1">RHTO0S03e02168g1_1</fullName>
    </submittedName>
</protein>
<organism evidence="1">
    <name type="scientific">Rhodotorula toruloides</name>
    <name type="common">Yeast</name>
    <name type="synonym">Rhodosporidium toruloides</name>
    <dbReference type="NCBI Taxonomy" id="5286"/>
    <lineage>
        <taxon>Eukaryota</taxon>
        <taxon>Fungi</taxon>
        <taxon>Dikarya</taxon>
        <taxon>Basidiomycota</taxon>
        <taxon>Pucciniomycotina</taxon>
        <taxon>Microbotryomycetes</taxon>
        <taxon>Sporidiobolales</taxon>
        <taxon>Sporidiobolaceae</taxon>
        <taxon>Rhodotorula</taxon>
    </lineage>
</organism>
<evidence type="ECO:0000313" key="1">
    <source>
        <dbReference type="EMBL" id="CDR38038.1"/>
    </source>
</evidence>
<name>A0A061ALN0_RHOTO</name>
<gene>
    <name evidence="1" type="ORF">RHTO0S_03e02168g</name>
</gene>
<reference evidence="1" key="1">
    <citation type="journal article" date="2014" name="Genome Announc.">
        <title>Draft genome sequence of Rhodosporidium toruloides CECT1137, an oleaginous yeast of biotechnological interest.</title>
        <authorList>
            <person name="Morin N."/>
            <person name="Calcas X."/>
            <person name="Devillers H."/>
            <person name="Durrens P."/>
            <person name="Sherman D.J."/>
            <person name="Nicaud J.-M."/>
            <person name="Neuveglise C."/>
        </authorList>
    </citation>
    <scope>NUCLEOTIDE SEQUENCE</scope>
    <source>
        <strain evidence="1">CECT1137</strain>
    </source>
</reference>